<name>A0A2P2N8F6_RHIMU</name>
<sequence length="34" mass="3926">MGVEQLPWRLTCHGKGSECHLLTLLHMICMFRIA</sequence>
<dbReference type="AlphaFoldDB" id="A0A2P2N8F6"/>
<protein>
    <submittedName>
        <fullName evidence="1">Uncharacterized protein</fullName>
    </submittedName>
</protein>
<accession>A0A2P2N8F6</accession>
<reference evidence="1" key="1">
    <citation type="submission" date="2018-02" db="EMBL/GenBank/DDBJ databases">
        <title>Rhizophora mucronata_Transcriptome.</title>
        <authorList>
            <person name="Meera S.P."/>
            <person name="Sreeshan A."/>
            <person name="Augustine A."/>
        </authorList>
    </citation>
    <scope>NUCLEOTIDE SEQUENCE</scope>
    <source>
        <tissue evidence="1">Leaf</tissue>
    </source>
</reference>
<evidence type="ECO:0000313" key="1">
    <source>
        <dbReference type="EMBL" id="MBX38735.1"/>
    </source>
</evidence>
<organism evidence="1">
    <name type="scientific">Rhizophora mucronata</name>
    <name type="common">Asiatic mangrove</name>
    <dbReference type="NCBI Taxonomy" id="61149"/>
    <lineage>
        <taxon>Eukaryota</taxon>
        <taxon>Viridiplantae</taxon>
        <taxon>Streptophyta</taxon>
        <taxon>Embryophyta</taxon>
        <taxon>Tracheophyta</taxon>
        <taxon>Spermatophyta</taxon>
        <taxon>Magnoliopsida</taxon>
        <taxon>eudicotyledons</taxon>
        <taxon>Gunneridae</taxon>
        <taxon>Pentapetalae</taxon>
        <taxon>rosids</taxon>
        <taxon>fabids</taxon>
        <taxon>Malpighiales</taxon>
        <taxon>Rhizophoraceae</taxon>
        <taxon>Rhizophora</taxon>
    </lineage>
</organism>
<dbReference type="EMBL" id="GGEC01058251">
    <property type="protein sequence ID" value="MBX38735.1"/>
    <property type="molecule type" value="Transcribed_RNA"/>
</dbReference>
<proteinExistence type="predicted"/>